<feature type="region of interest" description="Disordered" evidence="1">
    <location>
        <begin position="86"/>
        <end position="111"/>
    </location>
</feature>
<keyword evidence="3" id="KW-1185">Reference proteome</keyword>
<dbReference type="Proteomes" id="UP000053477">
    <property type="component" value="Unassembled WGS sequence"/>
</dbReference>
<protein>
    <submittedName>
        <fullName evidence="2">Uncharacterized protein</fullName>
    </submittedName>
</protein>
<reference evidence="2 3" key="1">
    <citation type="submission" date="2015-04" db="EMBL/GenBank/DDBJ databases">
        <title>Complete genome sequence of Schizopora paradoxa KUC8140, a cosmopolitan wood degrader in East Asia.</title>
        <authorList>
            <consortium name="DOE Joint Genome Institute"/>
            <person name="Min B."/>
            <person name="Park H."/>
            <person name="Jang Y."/>
            <person name="Kim J.-J."/>
            <person name="Kim K.H."/>
            <person name="Pangilinan J."/>
            <person name="Lipzen A."/>
            <person name="Riley R."/>
            <person name="Grigoriev I.V."/>
            <person name="Spatafora J.W."/>
            <person name="Choi I.-G."/>
        </authorList>
    </citation>
    <scope>NUCLEOTIDE SEQUENCE [LARGE SCALE GENOMIC DNA]</scope>
    <source>
        <strain evidence="2 3">KUC8140</strain>
    </source>
</reference>
<sequence>MELEQRKYVREGVRGRLGEVGRERVKTKDEDERDTKSGRLRSAKDEERDRVVIYVSEYRLFEKQVKEGIFGQGGLESVREGSATIRETKSKGPCLGGGGPTKGRTNEDVGDDRMTRPVVVAKVTLSPAVVAWPGLRVDSADGVRWWWAVRGGSCWGARRERHVTRGEASVGIGPGRRDPESGYVGS</sequence>
<dbReference type="AlphaFoldDB" id="A0A0H2R1K4"/>
<dbReference type="InParanoid" id="A0A0H2R1K4"/>
<accession>A0A0H2R1K4</accession>
<gene>
    <name evidence="2" type="ORF">SCHPADRAFT_896107</name>
</gene>
<evidence type="ECO:0000256" key="1">
    <source>
        <dbReference type="SAM" id="MobiDB-lite"/>
    </source>
</evidence>
<organism evidence="2 3">
    <name type="scientific">Schizopora paradoxa</name>
    <dbReference type="NCBI Taxonomy" id="27342"/>
    <lineage>
        <taxon>Eukaryota</taxon>
        <taxon>Fungi</taxon>
        <taxon>Dikarya</taxon>
        <taxon>Basidiomycota</taxon>
        <taxon>Agaricomycotina</taxon>
        <taxon>Agaricomycetes</taxon>
        <taxon>Hymenochaetales</taxon>
        <taxon>Schizoporaceae</taxon>
        <taxon>Schizopora</taxon>
    </lineage>
</organism>
<dbReference type="EMBL" id="KQ086284">
    <property type="protein sequence ID" value="KLO05615.1"/>
    <property type="molecule type" value="Genomic_DNA"/>
</dbReference>
<feature type="region of interest" description="Disordered" evidence="1">
    <location>
        <begin position="163"/>
        <end position="186"/>
    </location>
</feature>
<name>A0A0H2R1K4_9AGAM</name>
<evidence type="ECO:0000313" key="3">
    <source>
        <dbReference type="Proteomes" id="UP000053477"/>
    </source>
</evidence>
<feature type="region of interest" description="Disordered" evidence="1">
    <location>
        <begin position="18"/>
        <end position="46"/>
    </location>
</feature>
<proteinExistence type="predicted"/>
<evidence type="ECO:0000313" key="2">
    <source>
        <dbReference type="EMBL" id="KLO05615.1"/>
    </source>
</evidence>